<proteinExistence type="predicted"/>
<dbReference type="GeneID" id="101861993"/>
<gene>
    <name evidence="3" type="primary">LOC101861993</name>
</gene>
<name>A0ABM0K6V8_APLCA</name>
<accession>A0ABM0K6V8</accession>
<feature type="compositionally biased region" description="Low complexity" evidence="1">
    <location>
        <begin position="192"/>
        <end position="205"/>
    </location>
</feature>
<evidence type="ECO:0000256" key="1">
    <source>
        <dbReference type="SAM" id="MobiDB-lite"/>
    </source>
</evidence>
<feature type="compositionally biased region" description="Polar residues" evidence="1">
    <location>
        <begin position="1"/>
        <end position="14"/>
    </location>
</feature>
<keyword evidence="2" id="KW-1185">Reference proteome</keyword>
<feature type="compositionally biased region" description="Low complexity" evidence="1">
    <location>
        <begin position="119"/>
        <end position="167"/>
    </location>
</feature>
<dbReference type="Proteomes" id="UP000694888">
    <property type="component" value="Unplaced"/>
</dbReference>
<protein>
    <submittedName>
        <fullName evidence="3">Uncharacterized protein</fullName>
    </submittedName>
</protein>
<feature type="region of interest" description="Disordered" evidence="1">
    <location>
        <begin position="1"/>
        <end position="205"/>
    </location>
</feature>
<feature type="compositionally biased region" description="Pro residues" evidence="1">
    <location>
        <begin position="108"/>
        <end position="118"/>
    </location>
</feature>
<sequence length="301" mass="30273">MKSLSSAAVYSSNPEIRVSSPRGRSASPVIGHRRREYSPHHLSNPSPPMMAMNLVKTSSSSSSSSSSSAAAAAVGSSSPSSSSPPSSFSPALNNNNNSSSIHSISHPSPLPSPVPRSTPPSSSSPSAYDNNNSSNTNNNNNSSSGLTSSSSSSSAPTSRSLTSSSAPPSKPKPSPITLGVPPLGAGPGGGSSPLTPISSGGVPIISPSAKHPMTAFHGLPTPLFLPSPMVPVHFWSSLSPVTTLSPRLNSSASAFQFPSFFNGPLAYSPLVGTFSASSSSGVENLGTPGLVSTPTRTIPVL</sequence>
<feature type="compositionally biased region" description="Low complexity" evidence="1">
    <location>
        <begin position="58"/>
        <end position="107"/>
    </location>
</feature>
<organism evidence="2 3">
    <name type="scientific">Aplysia californica</name>
    <name type="common">California sea hare</name>
    <dbReference type="NCBI Taxonomy" id="6500"/>
    <lineage>
        <taxon>Eukaryota</taxon>
        <taxon>Metazoa</taxon>
        <taxon>Spiralia</taxon>
        <taxon>Lophotrochozoa</taxon>
        <taxon>Mollusca</taxon>
        <taxon>Gastropoda</taxon>
        <taxon>Heterobranchia</taxon>
        <taxon>Euthyneura</taxon>
        <taxon>Tectipleura</taxon>
        <taxon>Aplysiida</taxon>
        <taxon>Aplysioidea</taxon>
        <taxon>Aplysiidae</taxon>
        <taxon>Aplysia</taxon>
    </lineage>
</organism>
<evidence type="ECO:0000313" key="3">
    <source>
        <dbReference type="RefSeq" id="XP_005110133.1"/>
    </source>
</evidence>
<dbReference type="RefSeq" id="XP_005110133.1">
    <property type="nucleotide sequence ID" value="XM_005110076.3"/>
</dbReference>
<evidence type="ECO:0000313" key="2">
    <source>
        <dbReference type="Proteomes" id="UP000694888"/>
    </source>
</evidence>
<reference evidence="3" key="1">
    <citation type="submission" date="2025-08" db="UniProtKB">
        <authorList>
            <consortium name="RefSeq"/>
        </authorList>
    </citation>
    <scope>IDENTIFICATION</scope>
</reference>